<comment type="caution">
    <text evidence="1">The sequence shown here is derived from an EMBL/GenBank/DDBJ whole genome shotgun (WGS) entry which is preliminary data.</text>
</comment>
<evidence type="ECO:0000313" key="2">
    <source>
        <dbReference type="Proteomes" id="UP000242231"/>
    </source>
</evidence>
<protein>
    <submittedName>
        <fullName evidence="1">Uncharacterized protein</fullName>
    </submittedName>
</protein>
<name>A0A2P5TK81_9GAMM</name>
<gene>
    <name evidence="1" type="ORF">UN63_12465</name>
</gene>
<dbReference type="EMBL" id="MPZM01000031">
    <property type="protein sequence ID" value="PPL15498.1"/>
    <property type="molecule type" value="Genomic_DNA"/>
</dbReference>
<dbReference type="OrthoDB" id="6378816at2"/>
<dbReference type="Proteomes" id="UP000242231">
    <property type="component" value="Unassembled WGS sequence"/>
</dbReference>
<evidence type="ECO:0000313" key="1">
    <source>
        <dbReference type="EMBL" id="PPL15498.1"/>
    </source>
</evidence>
<sequence>MLKNWIVTTQAVKNGTDGVMIRERYLLSTTHTNHKTTEKIIPIAGDKNTSKTIAIIGEKFKLDQKLNNKKGGRPLSSYAVEYCLTLPKGHRPTSQQWRSIVADCCYALAKLTKLNKDELTQYKSQIRAVLHQQPQIGHKGAGDHVHLIIGKVVGNRVLKELQQKKATQLIKQAFNAAALKHVGLDHKEYKPHELNRGKRLETWKYQQQKVGEAQHTMKVIKKLQEQADKWFKAVAEHDSKQQKRQLNRLLKTFDELSSCSLTTEQKEQTDALKLKISSQRN</sequence>
<reference evidence="2" key="1">
    <citation type="submission" date="2016-11" db="EMBL/GenBank/DDBJ databases">
        <authorList>
            <person name="Sisinthy S."/>
            <person name="Ara S."/>
            <person name="Gundlapally S.R."/>
        </authorList>
    </citation>
    <scope>NUCLEOTIDE SEQUENCE [LARGE SCALE GENOMIC DNA]</scope>
    <source>
        <strain evidence="2">V1-41</strain>
    </source>
</reference>
<accession>A0A2P5TK81</accession>
<keyword evidence="2" id="KW-1185">Reference proteome</keyword>
<organism evidence="1 2">
    <name type="scientific">Oceanisphaera arctica</name>
    <dbReference type="NCBI Taxonomy" id="641510"/>
    <lineage>
        <taxon>Bacteria</taxon>
        <taxon>Pseudomonadati</taxon>
        <taxon>Pseudomonadota</taxon>
        <taxon>Gammaproteobacteria</taxon>
        <taxon>Aeromonadales</taxon>
        <taxon>Aeromonadaceae</taxon>
        <taxon>Oceanisphaera</taxon>
    </lineage>
</organism>
<proteinExistence type="predicted"/>
<dbReference type="AlphaFoldDB" id="A0A2P5TK81"/>